<dbReference type="PROSITE" id="PS50250">
    <property type="entry name" value="PCI"/>
    <property type="match status" value="1"/>
</dbReference>
<keyword evidence="5" id="KW-0736">Signalosome</keyword>
<gene>
    <name evidence="8" type="ORF">L195_g004894</name>
</gene>
<evidence type="ECO:0000256" key="4">
    <source>
        <dbReference type="ARBA" id="ARBA00022490"/>
    </source>
</evidence>
<evidence type="ECO:0000313" key="8">
    <source>
        <dbReference type="EMBL" id="PNY08373.1"/>
    </source>
</evidence>
<dbReference type="Proteomes" id="UP000236291">
    <property type="component" value="Unassembled WGS sequence"/>
</dbReference>
<comment type="caution">
    <text evidence="8">The sequence shown here is derived from an EMBL/GenBank/DDBJ whole genome shotgun (WGS) entry which is preliminary data.</text>
</comment>
<evidence type="ECO:0000259" key="7">
    <source>
        <dbReference type="PROSITE" id="PS50250"/>
    </source>
</evidence>
<dbReference type="InterPro" id="IPR019585">
    <property type="entry name" value="Rpn7/CSN1"/>
</dbReference>
<dbReference type="SMART" id="SM00088">
    <property type="entry name" value="PINT"/>
    <property type="match status" value="1"/>
</dbReference>
<name>A0A2K3NZE5_TRIPR</name>
<dbReference type="ExpressionAtlas" id="A0A2K3NZE5">
    <property type="expression patterns" value="baseline"/>
</dbReference>
<dbReference type="EMBL" id="ASHM01002469">
    <property type="protein sequence ID" value="PNY08373.1"/>
    <property type="molecule type" value="Genomic_DNA"/>
</dbReference>
<proteinExistence type="inferred from homology"/>
<reference evidence="8 9" key="2">
    <citation type="journal article" date="2017" name="Front. Plant Sci.">
        <title>Gene Classification and Mining of Molecular Markers Useful in Red Clover (Trifolium pratense) Breeding.</title>
        <authorList>
            <person name="Istvanek J."/>
            <person name="Dluhosova J."/>
            <person name="Dluhos P."/>
            <person name="Patkova L."/>
            <person name="Nedelnik J."/>
            <person name="Repkova J."/>
        </authorList>
    </citation>
    <scope>NUCLEOTIDE SEQUENCE [LARGE SCALE GENOMIC DNA]</scope>
    <source>
        <strain evidence="9">cv. Tatra</strain>
        <tissue evidence="8">Young leaves</tissue>
    </source>
</reference>
<reference evidence="8 9" key="1">
    <citation type="journal article" date="2014" name="Am. J. Bot.">
        <title>Genome assembly and annotation for red clover (Trifolium pratense; Fabaceae).</title>
        <authorList>
            <person name="Istvanek J."/>
            <person name="Jaros M."/>
            <person name="Krenek A."/>
            <person name="Repkova J."/>
        </authorList>
    </citation>
    <scope>NUCLEOTIDE SEQUENCE [LARGE SCALE GENOMIC DNA]</scope>
    <source>
        <strain evidence="9">cv. Tatra</strain>
        <tissue evidence="8">Young leaves</tissue>
    </source>
</reference>
<dbReference type="InterPro" id="IPR000717">
    <property type="entry name" value="PCI_dom"/>
</dbReference>
<sequence>MDTDEDTSALNVDEIYANGADDDNSTHRQIISADQLDIEAYINLYSGRTRISRLLFIASNCGDNLTMQLEALRMAFDEIKKGEDTILMREVVKKINGRLGSNYTLDEAWCDAIVKKADLKKEKLDAELTSYRDHGSIPHNCDLGLEPLDAGTDPSNQNKPVTNLIKESIRMGYSDFGDFYYAHGQLGDAFKNYVRTRDYCTTSKHIVYMCMSAILVSIEMGQFPHISSYVSKAEQSVESLDTIATAKLRCAAGLSNLFAKKYKLAARKFIETSPELGSHYNEVISSQDVAMYGGLCALATFDRAELKACIPSKVIDNTVFRNFLDRYALCLEYLGNLKSNLLLDIHLHSHVEALYDQIRQKALIQYTLPFVSVDLNMMANAFKTTVAGLQKELETLITDNQIQARIDSHSKVLYARHADLRNATFQRVLETGRAFDRDLQSMFLRSSIIKHESLHRSRSRKL</sequence>
<evidence type="ECO:0000256" key="5">
    <source>
        <dbReference type="ARBA" id="ARBA00022790"/>
    </source>
</evidence>
<dbReference type="AlphaFoldDB" id="A0A2K3NZE5"/>
<dbReference type="Pfam" id="PF01399">
    <property type="entry name" value="PCI"/>
    <property type="match status" value="1"/>
</dbReference>
<evidence type="ECO:0000256" key="6">
    <source>
        <dbReference type="ARBA" id="ARBA00023242"/>
    </source>
</evidence>
<protein>
    <submittedName>
        <fullName evidence="8">Cop9 signalosome complex subunit 1-like protein</fullName>
    </submittedName>
</protein>
<comment type="similarity">
    <text evidence="3">Belongs to the CSN1 family.</text>
</comment>
<dbReference type="InterPro" id="IPR036390">
    <property type="entry name" value="WH_DNA-bd_sf"/>
</dbReference>
<dbReference type="STRING" id="57577.A0A2K3NZE5"/>
<evidence type="ECO:0000256" key="1">
    <source>
        <dbReference type="ARBA" id="ARBA00004123"/>
    </source>
</evidence>
<evidence type="ECO:0000256" key="3">
    <source>
        <dbReference type="ARBA" id="ARBA00008793"/>
    </source>
</evidence>
<organism evidence="8 9">
    <name type="scientific">Trifolium pratense</name>
    <name type="common">Red clover</name>
    <dbReference type="NCBI Taxonomy" id="57577"/>
    <lineage>
        <taxon>Eukaryota</taxon>
        <taxon>Viridiplantae</taxon>
        <taxon>Streptophyta</taxon>
        <taxon>Embryophyta</taxon>
        <taxon>Tracheophyta</taxon>
        <taxon>Spermatophyta</taxon>
        <taxon>Magnoliopsida</taxon>
        <taxon>eudicotyledons</taxon>
        <taxon>Gunneridae</taxon>
        <taxon>Pentapetalae</taxon>
        <taxon>rosids</taxon>
        <taxon>fabids</taxon>
        <taxon>Fabales</taxon>
        <taxon>Fabaceae</taxon>
        <taxon>Papilionoideae</taxon>
        <taxon>50 kb inversion clade</taxon>
        <taxon>NPAAA clade</taxon>
        <taxon>Hologalegina</taxon>
        <taxon>IRL clade</taxon>
        <taxon>Trifolieae</taxon>
        <taxon>Trifolium</taxon>
    </lineage>
</organism>
<dbReference type="InterPro" id="IPR045135">
    <property type="entry name" value="Rpn7_N"/>
</dbReference>
<dbReference type="Pfam" id="PF10602">
    <property type="entry name" value="RPN7"/>
    <property type="match status" value="1"/>
</dbReference>
<dbReference type="PANTHER" id="PTHR14145:SF2">
    <property type="entry name" value="COP9 SIGNALOSOME COMPLEX SUBUNIT 1"/>
    <property type="match status" value="1"/>
</dbReference>
<keyword evidence="4" id="KW-0963">Cytoplasm</keyword>
<evidence type="ECO:0000256" key="2">
    <source>
        <dbReference type="ARBA" id="ARBA00004496"/>
    </source>
</evidence>
<feature type="domain" description="PCI" evidence="7">
    <location>
        <begin position="222"/>
        <end position="420"/>
    </location>
</feature>
<evidence type="ECO:0000313" key="9">
    <source>
        <dbReference type="Proteomes" id="UP000236291"/>
    </source>
</evidence>
<dbReference type="GO" id="GO:0008180">
    <property type="term" value="C:COP9 signalosome"/>
    <property type="evidence" value="ECO:0007669"/>
    <property type="project" value="UniProtKB-KW"/>
</dbReference>
<comment type="subcellular location">
    <subcellularLocation>
        <location evidence="2">Cytoplasm</location>
    </subcellularLocation>
    <subcellularLocation>
        <location evidence="1">Nucleus</location>
    </subcellularLocation>
</comment>
<keyword evidence="6" id="KW-0539">Nucleus</keyword>
<dbReference type="Gene3D" id="1.25.40.570">
    <property type="match status" value="1"/>
</dbReference>
<dbReference type="GO" id="GO:0005737">
    <property type="term" value="C:cytoplasm"/>
    <property type="evidence" value="ECO:0007669"/>
    <property type="project" value="UniProtKB-SubCell"/>
</dbReference>
<dbReference type="PANTHER" id="PTHR14145">
    <property type="entry name" value="26S PROTESOME SUBUNIT 6"/>
    <property type="match status" value="1"/>
</dbReference>
<dbReference type="SUPFAM" id="SSF46785">
    <property type="entry name" value="Winged helix' DNA-binding domain"/>
    <property type="match status" value="1"/>
</dbReference>
<accession>A0A2K3NZE5</accession>